<sequence>MGGLKFLLEKEFKQIFRDKGMLPLIFMMPILQLCVLSFAATFDVKNINIEIADLDNSVLSQQLIGKYEASKYFNLISFRHSTDNLGEGLQEGEVGIYLEIPKDFEKDIVNEIPTSIAIKVDAIDGMTAGVSVSYAQTIIQDFREEIGERYGIKETAIAKGQLPLQFNISNQNWYNKTLNYKFYMVPGLLVLLVSMIGMFLTSMNIVKEKEIGTIEQLNVTPISKAEFILGKLTPFWLIGMFVLTIGLLVAKLFFSVPMVGSLVIVYSFAIIYLFVVLGLGLFISTLADTQQQAMFIAWFFMIIFVLLSGLFTPIENMPDWAQKITLLNPVRYFIEVMRGVLLKGATWSDVKNNFLVIGVYAMIINLMAIFAYRKTN</sequence>
<dbReference type="PROSITE" id="PS51012">
    <property type="entry name" value="ABC_TM2"/>
    <property type="match status" value="1"/>
</dbReference>
<evidence type="ECO:0000256" key="5">
    <source>
        <dbReference type="ARBA" id="ARBA00022692"/>
    </source>
</evidence>
<organism evidence="10 11">
    <name type="scientific">Flammeovirga agarivorans</name>
    <dbReference type="NCBI Taxonomy" id="2726742"/>
    <lineage>
        <taxon>Bacteria</taxon>
        <taxon>Pseudomonadati</taxon>
        <taxon>Bacteroidota</taxon>
        <taxon>Cytophagia</taxon>
        <taxon>Cytophagales</taxon>
        <taxon>Flammeovirgaceae</taxon>
        <taxon>Flammeovirga</taxon>
    </lineage>
</organism>
<evidence type="ECO:0000256" key="6">
    <source>
        <dbReference type="ARBA" id="ARBA00022989"/>
    </source>
</evidence>
<feature type="transmembrane region" description="Helical" evidence="8">
    <location>
        <begin position="295"/>
        <end position="314"/>
    </location>
</feature>
<comment type="subcellular location">
    <subcellularLocation>
        <location evidence="1">Cell membrane</location>
        <topology evidence="1">Multi-pass membrane protein</topology>
    </subcellularLocation>
</comment>
<feature type="transmembrane region" description="Helical" evidence="8">
    <location>
        <begin position="182"/>
        <end position="200"/>
    </location>
</feature>
<evidence type="ECO:0000256" key="7">
    <source>
        <dbReference type="ARBA" id="ARBA00023136"/>
    </source>
</evidence>
<keyword evidence="6 8" id="KW-1133">Transmembrane helix</keyword>
<comment type="caution">
    <text evidence="10">The sequence shown here is derived from an EMBL/GenBank/DDBJ whole genome shotgun (WGS) entry which is preliminary data.</text>
</comment>
<protein>
    <submittedName>
        <fullName evidence="10">ABC transporter permease</fullName>
    </submittedName>
</protein>
<name>A0A7X8SKT8_9BACT</name>
<keyword evidence="4" id="KW-1003">Cell membrane</keyword>
<evidence type="ECO:0000313" key="10">
    <source>
        <dbReference type="EMBL" id="NLR92061.1"/>
    </source>
</evidence>
<dbReference type="InterPro" id="IPR047817">
    <property type="entry name" value="ABC2_TM_bact-type"/>
</dbReference>
<dbReference type="RefSeq" id="WP_168882766.1">
    <property type="nucleotide sequence ID" value="NZ_JABAIL010000003.1"/>
</dbReference>
<feature type="transmembrane region" description="Helical" evidence="8">
    <location>
        <begin position="354"/>
        <end position="372"/>
    </location>
</feature>
<evidence type="ECO:0000256" key="3">
    <source>
        <dbReference type="ARBA" id="ARBA00022448"/>
    </source>
</evidence>
<feature type="transmembrane region" description="Helical" evidence="8">
    <location>
        <begin position="234"/>
        <end position="254"/>
    </location>
</feature>
<dbReference type="PANTHER" id="PTHR30294">
    <property type="entry name" value="MEMBRANE COMPONENT OF ABC TRANSPORTER YHHJ-RELATED"/>
    <property type="match status" value="1"/>
</dbReference>
<evidence type="ECO:0000313" key="11">
    <source>
        <dbReference type="Proteomes" id="UP000585050"/>
    </source>
</evidence>
<dbReference type="InterPro" id="IPR051449">
    <property type="entry name" value="ABC-2_transporter_component"/>
</dbReference>
<evidence type="ECO:0000256" key="4">
    <source>
        <dbReference type="ARBA" id="ARBA00022475"/>
    </source>
</evidence>
<gene>
    <name evidence="10" type="ORF">HGP29_12620</name>
</gene>
<dbReference type="GO" id="GO:0140359">
    <property type="term" value="F:ABC-type transporter activity"/>
    <property type="evidence" value="ECO:0007669"/>
    <property type="project" value="InterPro"/>
</dbReference>
<feature type="domain" description="ABC transmembrane type-2" evidence="9">
    <location>
        <begin position="146"/>
        <end position="375"/>
    </location>
</feature>
<dbReference type="GO" id="GO:0005886">
    <property type="term" value="C:plasma membrane"/>
    <property type="evidence" value="ECO:0007669"/>
    <property type="project" value="UniProtKB-SubCell"/>
</dbReference>
<evidence type="ECO:0000256" key="8">
    <source>
        <dbReference type="SAM" id="Phobius"/>
    </source>
</evidence>
<keyword evidence="11" id="KW-1185">Reference proteome</keyword>
<dbReference type="Gene3D" id="3.40.1710.10">
    <property type="entry name" value="abc type-2 transporter like domain"/>
    <property type="match status" value="1"/>
</dbReference>
<reference evidence="10 11" key="1">
    <citation type="submission" date="2020-04" db="EMBL/GenBank/DDBJ databases">
        <title>Flammeovirga sp. SR4, a novel species isolated from seawater.</title>
        <authorList>
            <person name="Wang X."/>
        </authorList>
    </citation>
    <scope>NUCLEOTIDE SEQUENCE [LARGE SCALE GENOMIC DNA]</scope>
    <source>
        <strain evidence="10 11">SR4</strain>
    </source>
</reference>
<feature type="transmembrane region" description="Helical" evidence="8">
    <location>
        <begin position="21"/>
        <end position="40"/>
    </location>
</feature>
<dbReference type="Pfam" id="PF12698">
    <property type="entry name" value="ABC2_membrane_3"/>
    <property type="match status" value="1"/>
</dbReference>
<dbReference type="EMBL" id="JABAIL010000003">
    <property type="protein sequence ID" value="NLR92061.1"/>
    <property type="molecule type" value="Genomic_DNA"/>
</dbReference>
<comment type="similarity">
    <text evidence="2">Belongs to the ABC-2 integral membrane protein family.</text>
</comment>
<evidence type="ECO:0000256" key="2">
    <source>
        <dbReference type="ARBA" id="ARBA00007783"/>
    </source>
</evidence>
<evidence type="ECO:0000259" key="9">
    <source>
        <dbReference type="PROSITE" id="PS51012"/>
    </source>
</evidence>
<accession>A0A7X8SKT8</accession>
<keyword evidence="7 8" id="KW-0472">Membrane</keyword>
<evidence type="ECO:0000256" key="1">
    <source>
        <dbReference type="ARBA" id="ARBA00004651"/>
    </source>
</evidence>
<feature type="transmembrane region" description="Helical" evidence="8">
    <location>
        <begin position="260"/>
        <end position="283"/>
    </location>
</feature>
<proteinExistence type="inferred from homology"/>
<dbReference type="AlphaFoldDB" id="A0A7X8SKT8"/>
<keyword evidence="3" id="KW-0813">Transport</keyword>
<dbReference type="PANTHER" id="PTHR30294:SF29">
    <property type="entry name" value="MULTIDRUG ABC TRANSPORTER PERMEASE YBHS-RELATED"/>
    <property type="match status" value="1"/>
</dbReference>
<dbReference type="InterPro" id="IPR013525">
    <property type="entry name" value="ABC2_TM"/>
</dbReference>
<dbReference type="Proteomes" id="UP000585050">
    <property type="component" value="Unassembled WGS sequence"/>
</dbReference>
<keyword evidence="5 8" id="KW-0812">Transmembrane</keyword>